<keyword evidence="5" id="KW-1185">Reference proteome</keyword>
<feature type="domain" description="J" evidence="3">
    <location>
        <begin position="583"/>
        <end position="662"/>
    </location>
</feature>
<feature type="chain" id="PRO_5041901861" description="J domain-containing protein" evidence="2">
    <location>
        <begin position="20"/>
        <end position="685"/>
    </location>
</feature>
<dbReference type="Pfam" id="PF00226">
    <property type="entry name" value="DnaJ"/>
    <property type="match status" value="1"/>
</dbReference>
<comment type="caution">
    <text evidence="4">The sequence shown here is derived from an EMBL/GenBank/DDBJ whole genome shotgun (WGS) entry which is preliminary data.</text>
</comment>
<sequence length="685" mass="77751">MKLLALGALNVFLLSASEAFVTPPHLSRPPTKAILDSYVGSSSSSMPLFQTATDNWTDTSQRPNRANNRNMKKTMAACQVLNFKPKMHLQTAGMKSGVVLDLDMKLVKRAYRAMALQHHPDYKLPKDATEEERQAANDHFATINQAYRFLTGTKRDHYHDSTSCDFNVDVVKHTQVKNGNVSAASGDNHVYTDEPVMPFTTKEPEKHEIHDLRMEQDAKVEQDFEQEEKVVDPKQVINAQFSLGDNPFSELRDADRSKRVNPGERVQNKSDDSWKSEQFQNQSDSWQVAGSEKVIAKNAAFVRDVEGSQKVKEVGHNTFVPPPLAEKMDSMDSFIPPPLAEKMDSMDSFIPPPLAEKMDSMDSFIPPPLAAEMELKSEEASLEEEIEAKLGSFRVIDYSESQEVANDEIEVENDSISMHVEETMEVAVENVEEESPIDIQIDAMSEMSSPDDDNDESEDVETTMLDLEQEVTIVSDVATLNDNIIHSVTSETKPESPLTEAKEEEDIEVDSIEAMNEIAQEQKVEAKPLPRKKLPKRVPYYADQVREKPIEGDWVMAYTTNIAIPSYFAYSSSEGTSVTSMKEAWRILGLEEHTFFLPTIKEAYRKMTKRYHPDLLLTPESTDEERQLVMYKAMKINDAYKLLKVKSKNIRERIRQRTKAFSEYTTDFDQRVGMTTHAIYENKEL</sequence>
<dbReference type="InterPro" id="IPR001623">
    <property type="entry name" value="DnaJ_domain"/>
</dbReference>
<evidence type="ECO:0000313" key="4">
    <source>
        <dbReference type="EMBL" id="GFH50106.1"/>
    </source>
</evidence>
<evidence type="ECO:0000256" key="2">
    <source>
        <dbReference type="SAM" id="SignalP"/>
    </source>
</evidence>
<dbReference type="EMBL" id="BLLK01000038">
    <property type="protein sequence ID" value="GFH50106.1"/>
    <property type="molecule type" value="Genomic_DNA"/>
</dbReference>
<feature type="compositionally biased region" description="Basic and acidic residues" evidence="1">
    <location>
        <begin position="250"/>
        <end position="275"/>
    </location>
</feature>
<keyword evidence="2" id="KW-0732">Signal</keyword>
<feature type="signal peptide" evidence="2">
    <location>
        <begin position="1"/>
        <end position="19"/>
    </location>
</feature>
<evidence type="ECO:0000256" key="1">
    <source>
        <dbReference type="SAM" id="MobiDB-lite"/>
    </source>
</evidence>
<dbReference type="PANTHER" id="PTHR43948:SF10">
    <property type="entry name" value="MRJ, ISOFORM E"/>
    <property type="match status" value="1"/>
</dbReference>
<proteinExistence type="predicted"/>
<feature type="domain" description="J" evidence="3">
    <location>
        <begin position="87"/>
        <end position="163"/>
    </location>
</feature>
<dbReference type="PROSITE" id="PS50076">
    <property type="entry name" value="DNAJ_2"/>
    <property type="match status" value="2"/>
</dbReference>
<dbReference type="Gene3D" id="1.10.287.110">
    <property type="entry name" value="DnaJ domain"/>
    <property type="match status" value="2"/>
</dbReference>
<evidence type="ECO:0000259" key="3">
    <source>
        <dbReference type="PROSITE" id="PS50076"/>
    </source>
</evidence>
<dbReference type="PANTHER" id="PTHR43948">
    <property type="entry name" value="DNAJ HOMOLOG SUBFAMILY B"/>
    <property type="match status" value="1"/>
</dbReference>
<dbReference type="SMART" id="SM00271">
    <property type="entry name" value="DnaJ"/>
    <property type="match status" value="2"/>
</dbReference>
<dbReference type="Proteomes" id="UP001054902">
    <property type="component" value="Unassembled WGS sequence"/>
</dbReference>
<gene>
    <name evidence="4" type="ORF">CTEN210_06582</name>
</gene>
<feature type="region of interest" description="Disordered" evidence="1">
    <location>
        <begin position="243"/>
        <end position="285"/>
    </location>
</feature>
<dbReference type="CDD" id="cd06257">
    <property type="entry name" value="DnaJ"/>
    <property type="match status" value="2"/>
</dbReference>
<dbReference type="GO" id="GO:0005737">
    <property type="term" value="C:cytoplasm"/>
    <property type="evidence" value="ECO:0007669"/>
    <property type="project" value="TreeGrafter"/>
</dbReference>
<protein>
    <recommendedName>
        <fullName evidence="3">J domain-containing protein</fullName>
    </recommendedName>
</protein>
<dbReference type="GO" id="GO:0051082">
    <property type="term" value="F:unfolded protein binding"/>
    <property type="evidence" value="ECO:0007669"/>
    <property type="project" value="TreeGrafter"/>
</dbReference>
<evidence type="ECO:0000313" key="5">
    <source>
        <dbReference type="Proteomes" id="UP001054902"/>
    </source>
</evidence>
<accession>A0AAD3CRY5</accession>
<dbReference type="SUPFAM" id="SSF46565">
    <property type="entry name" value="Chaperone J-domain"/>
    <property type="match status" value="2"/>
</dbReference>
<dbReference type="AlphaFoldDB" id="A0AAD3CRY5"/>
<name>A0AAD3CRY5_9STRA</name>
<dbReference type="GO" id="GO:0044183">
    <property type="term" value="F:protein folding chaperone"/>
    <property type="evidence" value="ECO:0007669"/>
    <property type="project" value="TreeGrafter"/>
</dbReference>
<reference evidence="4 5" key="1">
    <citation type="journal article" date="2021" name="Sci. Rep.">
        <title>The genome of the diatom Chaetoceros tenuissimus carries an ancient integrated fragment of an extant virus.</title>
        <authorList>
            <person name="Hongo Y."/>
            <person name="Kimura K."/>
            <person name="Takaki Y."/>
            <person name="Yoshida Y."/>
            <person name="Baba S."/>
            <person name="Kobayashi G."/>
            <person name="Nagasaki K."/>
            <person name="Hano T."/>
            <person name="Tomaru Y."/>
        </authorList>
    </citation>
    <scope>NUCLEOTIDE SEQUENCE [LARGE SCALE GENOMIC DNA]</scope>
    <source>
        <strain evidence="4 5">NIES-3715</strain>
    </source>
</reference>
<feature type="compositionally biased region" description="Polar residues" evidence="1">
    <location>
        <begin position="276"/>
        <end position="285"/>
    </location>
</feature>
<dbReference type="GO" id="GO:0051087">
    <property type="term" value="F:protein-folding chaperone binding"/>
    <property type="evidence" value="ECO:0007669"/>
    <property type="project" value="TreeGrafter"/>
</dbReference>
<organism evidence="4 5">
    <name type="scientific">Chaetoceros tenuissimus</name>
    <dbReference type="NCBI Taxonomy" id="426638"/>
    <lineage>
        <taxon>Eukaryota</taxon>
        <taxon>Sar</taxon>
        <taxon>Stramenopiles</taxon>
        <taxon>Ochrophyta</taxon>
        <taxon>Bacillariophyta</taxon>
        <taxon>Coscinodiscophyceae</taxon>
        <taxon>Chaetocerotophycidae</taxon>
        <taxon>Chaetocerotales</taxon>
        <taxon>Chaetocerotaceae</taxon>
        <taxon>Chaetoceros</taxon>
    </lineage>
</organism>
<dbReference type="InterPro" id="IPR036869">
    <property type="entry name" value="J_dom_sf"/>
</dbReference>